<dbReference type="Proteomes" id="UP000176349">
    <property type="component" value="Unassembled WGS sequence"/>
</dbReference>
<keyword evidence="3" id="KW-0472">Membrane</keyword>
<comment type="caution">
    <text evidence="4">The sequence shown here is derived from an EMBL/GenBank/DDBJ whole genome shotgun (WGS) entry which is preliminary data.</text>
</comment>
<dbReference type="Gene3D" id="3.40.50.10680">
    <property type="entry name" value="CofD-like domains"/>
    <property type="match status" value="1"/>
</dbReference>
<keyword evidence="1 2" id="KW-0963">Cytoplasm</keyword>
<dbReference type="GO" id="GO:0043743">
    <property type="term" value="F:LPPG:FO 2-phospho-L-lactate transferase activity"/>
    <property type="evidence" value="ECO:0007669"/>
    <property type="project" value="InterPro"/>
</dbReference>
<name>A0A1G2CA64_9BACT</name>
<accession>A0A1G2CA64</accession>
<reference evidence="4 5" key="1">
    <citation type="journal article" date="2016" name="Nat. Commun.">
        <title>Thousands of microbial genomes shed light on interconnected biogeochemical processes in an aquifer system.</title>
        <authorList>
            <person name="Anantharaman K."/>
            <person name="Brown C.T."/>
            <person name="Hug L.A."/>
            <person name="Sharon I."/>
            <person name="Castelle C.J."/>
            <person name="Probst A.J."/>
            <person name="Thomas B.C."/>
            <person name="Singh A."/>
            <person name="Wilkins M.J."/>
            <person name="Karaoz U."/>
            <person name="Brodie E.L."/>
            <person name="Williams K.H."/>
            <person name="Hubbard S.S."/>
            <person name="Banfield J.F."/>
        </authorList>
    </citation>
    <scope>NUCLEOTIDE SEQUENCE [LARGE SCALE GENOMIC DNA]</scope>
</reference>
<dbReference type="InterPro" id="IPR038136">
    <property type="entry name" value="CofD-like_dom_sf"/>
</dbReference>
<dbReference type="PANTHER" id="PTHR30135">
    <property type="entry name" value="UNCHARACTERIZED PROTEIN YVCK-RELATED"/>
    <property type="match status" value="1"/>
</dbReference>
<organism evidence="4 5">
    <name type="scientific">Candidatus Liptonbacteria bacterium GWC1_60_9</name>
    <dbReference type="NCBI Taxonomy" id="1798645"/>
    <lineage>
        <taxon>Bacteria</taxon>
        <taxon>Candidatus Liptoniibacteriota</taxon>
    </lineage>
</organism>
<dbReference type="PANTHER" id="PTHR30135:SF3">
    <property type="entry name" value="GLUCONEOGENESIS FACTOR-RELATED"/>
    <property type="match status" value="1"/>
</dbReference>
<dbReference type="CDD" id="cd07187">
    <property type="entry name" value="YvcK_like"/>
    <property type="match status" value="1"/>
</dbReference>
<evidence type="ECO:0000256" key="3">
    <source>
        <dbReference type="SAM" id="Phobius"/>
    </source>
</evidence>
<dbReference type="Pfam" id="PF01933">
    <property type="entry name" value="CofD"/>
    <property type="match status" value="1"/>
</dbReference>
<evidence type="ECO:0000313" key="5">
    <source>
        <dbReference type="Proteomes" id="UP000176349"/>
    </source>
</evidence>
<keyword evidence="3" id="KW-0812">Transmembrane</keyword>
<sequence>MGRKDPSGKRIVVIGGGTGVFTVLSGLRPMFRNLTAIVTMADDGGSTGMLREEFGILPPGDIRRALIALSTSDNKTLSELFNYRFREGTGLTGHNFGNLMITALERVTGGFESAIEEAGKILSVRGKVVPVTLKPVKLMAELEDGTTVRGETNIDIPAHDGRLKIRRVWLKPKAMLNPAARREIMAADLVIVGPGDLYTSIVPNLVVDGMREALRRTRAKKLYAVNVMTKHGETNGYRASDFLKAVEFHLGEGVVDYVLMNNKRPSPARLRPYVEERAEFVEPDVARSSRKPMPVTADLIRSRGFIRHDPEKLARVISMLL</sequence>
<dbReference type="GO" id="GO:0005737">
    <property type="term" value="C:cytoplasm"/>
    <property type="evidence" value="ECO:0007669"/>
    <property type="project" value="UniProtKB-SubCell"/>
</dbReference>
<comment type="similarity">
    <text evidence="2">Belongs to the gluconeogenesis factor family.</text>
</comment>
<dbReference type="NCBIfam" id="TIGR01826">
    <property type="entry name" value="CofD_related"/>
    <property type="match status" value="1"/>
</dbReference>
<dbReference type="InterPro" id="IPR010119">
    <property type="entry name" value="Gluconeogen_factor"/>
</dbReference>
<comment type="function">
    <text evidence="2">Required for morphogenesis under gluconeogenic growth conditions.</text>
</comment>
<evidence type="ECO:0000256" key="2">
    <source>
        <dbReference type="HAMAP-Rule" id="MF_00973"/>
    </source>
</evidence>
<dbReference type="EMBL" id="MHKV01000013">
    <property type="protein sequence ID" value="OGY97377.1"/>
    <property type="molecule type" value="Genomic_DNA"/>
</dbReference>
<dbReference type="InterPro" id="IPR002882">
    <property type="entry name" value="CofD"/>
</dbReference>
<keyword evidence="3" id="KW-1133">Transmembrane helix</keyword>
<comment type="subcellular location">
    <subcellularLocation>
        <location evidence="2">Cytoplasm</location>
    </subcellularLocation>
</comment>
<dbReference type="HAMAP" id="MF_00973">
    <property type="entry name" value="Gluconeogen_factor"/>
    <property type="match status" value="1"/>
</dbReference>
<dbReference type="SUPFAM" id="SSF142338">
    <property type="entry name" value="CofD-like"/>
    <property type="match status" value="1"/>
</dbReference>
<dbReference type="GO" id="GO:0008360">
    <property type="term" value="P:regulation of cell shape"/>
    <property type="evidence" value="ECO:0007669"/>
    <property type="project" value="UniProtKB-UniRule"/>
</dbReference>
<gene>
    <name evidence="4" type="ORF">A2128_01840</name>
</gene>
<protein>
    <recommendedName>
        <fullName evidence="2">Putative gluconeogenesis factor</fullName>
    </recommendedName>
</protein>
<evidence type="ECO:0000256" key="1">
    <source>
        <dbReference type="ARBA" id="ARBA00022490"/>
    </source>
</evidence>
<proteinExistence type="inferred from homology"/>
<evidence type="ECO:0000313" key="4">
    <source>
        <dbReference type="EMBL" id="OGY97377.1"/>
    </source>
</evidence>
<dbReference type="AlphaFoldDB" id="A0A1G2CA64"/>
<feature type="transmembrane region" description="Helical" evidence="3">
    <location>
        <begin position="12"/>
        <end position="31"/>
    </location>
</feature>